<proteinExistence type="inferred from homology"/>
<feature type="transmembrane region" description="Helical" evidence="7">
    <location>
        <begin position="278"/>
        <end position="294"/>
    </location>
</feature>
<dbReference type="Proteomes" id="UP001610432">
    <property type="component" value="Unassembled WGS sequence"/>
</dbReference>
<gene>
    <name evidence="9" type="ORF">BJX67DRAFT_383200</name>
</gene>
<evidence type="ECO:0000256" key="4">
    <source>
        <dbReference type="ARBA" id="ARBA00023136"/>
    </source>
</evidence>
<protein>
    <recommendedName>
        <fullName evidence="8">Rhodopsin domain-containing protein</fullName>
    </recommendedName>
</protein>
<dbReference type="RefSeq" id="XP_070883958.1">
    <property type="nucleotide sequence ID" value="XM_071033404.1"/>
</dbReference>
<feature type="region of interest" description="Disordered" evidence="6">
    <location>
        <begin position="395"/>
        <end position="415"/>
    </location>
</feature>
<evidence type="ECO:0000313" key="10">
    <source>
        <dbReference type="Proteomes" id="UP001610432"/>
    </source>
</evidence>
<feature type="transmembrane region" description="Helical" evidence="7">
    <location>
        <begin position="122"/>
        <end position="143"/>
    </location>
</feature>
<feature type="region of interest" description="Disordered" evidence="6">
    <location>
        <begin position="313"/>
        <end position="341"/>
    </location>
</feature>
<keyword evidence="2 7" id="KW-0812">Transmembrane</keyword>
<keyword evidence="3 7" id="KW-1133">Transmembrane helix</keyword>
<dbReference type="Pfam" id="PF20684">
    <property type="entry name" value="Fung_rhodopsin"/>
    <property type="match status" value="1"/>
</dbReference>
<evidence type="ECO:0000313" key="9">
    <source>
        <dbReference type="EMBL" id="KAL2864979.1"/>
    </source>
</evidence>
<dbReference type="InterPro" id="IPR049326">
    <property type="entry name" value="Rhodopsin_dom_fungi"/>
</dbReference>
<evidence type="ECO:0000256" key="3">
    <source>
        <dbReference type="ARBA" id="ARBA00022989"/>
    </source>
</evidence>
<evidence type="ECO:0000256" key="7">
    <source>
        <dbReference type="SAM" id="Phobius"/>
    </source>
</evidence>
<accession>A0ABR4LKB3</accession>
<reference evidence="9 10" key="1">
    <citation type="submission" date="2024-07" db="EMBL/GenBank/DDBJ databases">
        <title>Section-level genome sequencing and comparative genomics of Aspergillus sections Usti and Cavernicolus.</title>
        <authorList>
            <consortium name="Lawrence Berkeley National Laboratory"/>
            <person name="Nybo J.L."/>
            <person name="Vesth T.C."/>
            <person name="Theobald S."/>
            <person name="Frisvad J.C."/>
            <person name="Larsen T.O."/>
            <person name="Kjaerboelling I."/>
            <person name="Rothschild-Mancinelli K."/>
            <person name="Lyhne E.K."/>
            <person name="Kogle M.E."/>
            <person name="Barry K."/>
            <person name="Clum A."/>
            <person name="Na H."/>
            <person name="Ledsgaard L."/>
            <person name="Lin J."/>
            <person name="Lipzen A."/>
            <person name="Kuo A."/>
            <person name="Riley R."/>
            <person name="Mondo S."/>
            <person name="Labutti K."/>
            <person name="Haridas S."/>
            <person name="Pangalinan J."/>
            <person name="Salamov A.A."/>
            <person name="Simmons B.A."/>
            <person name="Magnuson J.K."/>
            <person name="Chen J."/>
            <person name="Drula E."/>
            <person name="Henrissat B."/>
            <person name="Wiebenga A."/>
            <person name="Lubbers R.J."/>
            <person name="Gomes A.C."/>
            <person name="Macurrencykelacurrency M.R."/>
            <person name="Stajich J."/>
            <person name="Grigoriev I.V."/>
            <person name="Mortensen U.H."/>
            <person name="De Vries R.P."/>
            <person name="Baker S.E."/>
            <person name="Andersen M.R."/>
        </authorList>
    </citation>
    <scope>NUCLEOTIDE SEQUENCE [LARGE SCALE GENOMIC DNA]</scope>
    <source>
        <strain evidence="9 10">CBS 449.75</strain>
    </source>
</reference>
<evidence type="ECO:0000256" key="6">
    <source>
        <dbReference type="SAM" id="MobiDB-lite"/>
    </source>
</evidence>
<dbReference type="GeneID" id="98148476"/>
<feature type="transmembrane region" description="Helical" evidence="7">
    <location>
        <begin position="201"/>
        <end position="224"/>
    </location>
</feature>
<feature type="region of interest" description="Disordered" evidence="6">
    <location>
        <begin position="366"/>
        <end position="385"/>
    </location>
</feature>
<name>A0ABR4LKB3_9EURO</name>
<dbReference type="EMBL" id="JBFXLQ010000035">
    <property type="protein sequence ID" value="KAL2864979.1"/>
    <property type="molecule type" value="Genomic_DNA"/>
</dbReference>
<evidence type="ECO:0000259" key="8">
    <source>
        <dbReference type="Pfam" id="PF20684"/>
    </source>
</evidence>
<sequence length="415" mass="44675">MSTATLVDLAARNAADDAAQAAFYRATVESWTLYSVGVAVTILRTVARVRAVGLRELKAEDYLVWVGILFYSVQTGLAYSIGAAAKGLANNGMTDDQRAALSVTNPEYGFRVLGSKIQVAGWTTYSVLMCALKLSILSFYIRLTDKLSSRYRMPIYIGFGLVIGTFLASILTVFIACRPFHKYWQINPDPGNACQAAISRPIVWASFASNVSTDIYLILIPIPMLWTSRLKLVKKIAATVVFGFGIFVLVCAILKSVFVLVDPVHGAELAGAWGTREAFVAVITTNLPMIFHLLKGMVSRFLGTTLGSTDEGYKYRSPSGGGGSSSRGRRGPPHSVHNITTGFTFSESEERIVGAGDGVKLKDWDSGYGAGQGPGAGAGNQPYTGGIVVSNQIEVTSEARRKSQGGQSRSRVRPW</sequence>
<feature type="transmembrane region" description="Helical" evidence="7">
    <location>
        <begin position="155"/>
        <end position="181"/>
    </location>
</feature>
<keyword evidence="4 7" id="KW-0472">Membrane</keyword>
<organism evidence="9 10">
    <name type="scientific">Aspergillus lucknowensis</name>
    <dbReference type="NCBI Taxonomy" id="176173"/>
    <lineage>
        <taxon>Eukaryota</taxon>
        <taxon>Fungi</taxon>
        <taxon>Dikarya</taxon>
        <taxon>Ascomycota</taxon>
        <taxon>Pezizomycotina</taxon>
        <taxon>Eurotiomycetes</taxon>
        <taxon>Eurotiomycetidae</taxon>
        <taxon>Eurotiales</taxon>
        <taxon>Aspergillaceae</taxon>
        <taxon>Aspergillus</taxon>
        <taxon>Aspergillus subgen. Nidulantes</taxon>
    </lineage>
</organism>
<evidence type="ECO:0000256" key="5">
    <source>
        <dbReference type="ARBA" id="ARBA00038359"/>
    </source>
</evidence>
<feature type="compositionally biased region" description="Gly residues" evidence="6">
    <location>
        <begin position="368"/>
        <end position="378"/>
    </location>
</feature>
<evidence type="ECO:0000256" key="1">
    <source>
        <dbReference type="ARBA" id="ARBA00004141"/>
    </source>
</evidence>
<feature type="domain" description="Rhodopsin" evidence="8">
    <location>
        <begin position="44"/>
        <end position="295"/>
    </location>
</feature>
<feature type="transmembrane region" description="Helical" evidence="7">
    <location>
        <begin position="31"/>
        <end position="50"/>
    </location>
</feature>
<dbReference type="InterPro" id="IPR052337">
    <property type="entry name" value="SAT4-like"/>
</dbReference>
<comment type="subcellular location">
    <subcellularLocation>
        <location evidence="1">Membrane</location>
        <topology evidence="1">Multi-pass membrane protein</topology>
    </subcellularLocation>
</comment>
<comment type="similarity">
    <text evidence="5">Belongs to the SAT4 family.</text>
</comment>
<dbReference type="PANTHER" id="PTHR33048">
    <property type="entry name" value="PTH11-LIKE INTEGRAL MEMBRANE PROTEIN (AFU_ORTHOLOGUE AFUA_5G11245)"/>
    <property type="match status" value="1"/>
</dbReference>
<keyword evidence="10" id="KW-1185">Reference proteome</keyword>
<evidence type="ECO:0000256" key="2">
    <source>
        <dbReference type="ARBA" id="ARBA00022692"/>
    </source>
</evidence>
<feature type="transmembrane region" description="Helical" evidence="7">
    <location>
        <begin position="62"/>
        <end position="85"/>
    </location>
</feature>
<feature type="transmembrane region" description="Helical" evidence="7">
    <location>
        <begin position="236"/>
        <end position="258"/>
    </location>
</feature>
<dbReference type="PANTHER" id="PTHR33048:SF105">
    <property type="match status" value="1"/>
</dbReference>
<comment type="caution">
    <text evidence="9">The sequence shown here is derived from an EMBL/GenBank/DDBJ whole genome shotgun (WGS) entry which is preliminary data.</text>
</comment>